<gene>
    <name evidence="1" type="ORF">M6D93_01345</name>
</gene>
<accession>A0ABY4R0S5</accession>
<dbReference type="Proteomes" id="UP001056336">
    <property type="component" value="Chromosome"/>
</dbReference>
<reference evidence="1" key="1">
    <citation type="journal article" date="2018" name="Int. J. Syst. Evol. Microbiol.">
        <title>Jatrophihabitans telluris sp. nov., isolated from sediment soil of lava forest wetlands and the emended description of the genus Jatrophihabitans.</title>
        <authorList>
            <person name="Lee K.C."/>
            <person name="Suh M.K."/>
            <person name="Eom M.K."/>
            <person name="Kim K.K."/>
            <person name="Kim J.S."/>
            <person name="Kim D.S."/>
            <person name="Ko S.H."/>
            <person name="Shin Y.K."/>
            <person name="Lee J.S."/>
        </authorList>
    </citation>
    <scope>NUCLEOTIDE SEQUENCE</scope>
    <source>
        <strain evidence="1">N237</strain>
    </source>
</reference>
<evidence type="ECO:0000313" key="2">
    <source>
        <dbReference type="Proteomes" id="UP001056336"/>
    </source>
</evidence>
<protein>
    <submittedName>
        <fullName evidence="1">Uncharacterized protein</fullName>
    </submittedName>
</protein>
<name>A0ABY4R0S5_9ACTN</name>
<sequence length="92" mass="10242">MDRSELRGWIEDALARHERDCLERGEDVTGSTVAEIIDAVWGRLPLEVRRATTRTDVQASLTMLTVRRGLGVRTGASHRAALEGDDPHHRGL</sequence>
<evidence type="ECO:0000313" key="1">
    <source>
        <dbReference type="EMBL" id="UQX88659.1"/>
    </source>
</evidence>
<proteinExistence type="predicted"/>
<keyword evidence="2" id="KW-1185">Reference proteome</keyword>
<organism evidence="1 2">
    <name type="scientific">Jatrophihabitans telluris</name>
    <dbReference type="NCBI Taxonomy" id="2038343"/>
    <lineage>
        <taxon>Bacteria</taxon>
        <taxon>Bacillati</taxon>
        <taxon>Actinomycetota</taxon>
        <taxon>Actinomycetes</taxon>
        <taxon>Jatrophihabitantales</taxon>
        <taxon>Jatrophihabitantaceae</taxon>
        <taxon>Jatrophihabitans</taxon>
    </lineage>
</organism>
<dbReference type="EMBL" id="CP097332">
    <property type="protein sequence ID" value="UQX88659.1"/>
    <property type="molecule type" value="Genomic_DNA"/>
</dbReference>
<reference evidence="1" key="2">
    <citation type="submission" date="2022-05" db="EMBL/GenBank/DDBJ databases">
        <authorList>
            <person name="Kim J.-S."/>
            <person name="Lee K."/>
            <person name="Suh M."/>
            <person name="Eom M."/>
            <person name="Kim J.-S."/>
            <person name="Kim D.-S."/>
            <person name="Ko S.-H."/>
            <person name="Shin Y."/>
            <person name="Lee J.-S."/>
        </authorList>
    </citation>
    <scope>NUCLEOTIDE SEQUENCE</scope>
    <source>
        <strain evidence="1">N237</strain>
    </source>
</reference>
<dbReference type="RefSeq" id="WP_249772363.1">
    <property type="nucleotide sequence ID" value="NZ_CP097332.1"/>
</dbReference>